<keyword evidence="9" id="KW-0687">Ribonucleoprotein</keyword>
<feature type="domain" description="CRM" evidence="16">
    <location>
        <begin position="205"/>
        <end position="301"/>
    </location>
</feature>
<keyword evidence="5" id="KW-0677">Repeat</keyword>
<evidence type="ECO:0000256" key="10">
    <source>
        <dbReference type="ARBA" id="ARBA00055648"/>
    </source>
</evidence>
<dbReference type="Pfam" id="PF01985">
    <property type="entry name" value="CRS1_YhbY"/>
    <property type="match status" value="3"/>
</dbReference>
<comment type="function">
    <text evidence="10">Binds specific group II introns in chloroplasts and facilitates their splicing. Acts on subgroup IIB introns. The substrates of the subgroup IIB also require the CRM domain proteins CAF1 or CAF2, with a simultaneous binding of CFM3 and CAF1 or CAF2. May influence the biogenesis of the mitochondrial small ribosomal subunit.</text>
</comment>
<evidence type="ECO:0000313" key="18">
    <source>
        <dbReference type="Proteomes" id="UP000775213"/>
    </source>
</evidence>
<evidence type="ECO:0000256" key="1">
    <source>
        <dbReference type="ARBA" id="ARBA00004229"/>
    </source>
</evidence>
<dbReference type="InterPro" id="IPR001890">
    <property type="entry name" value="RNA-binding_CRM"/>
</dbReference>
<evidence type="ECO:0000256" key="2">
    <source>
        <dbReference type="ARBA" id="ARBA00022528"/>
    </source>
</evidence>
<dbReference type="SUPFAM" id="SSF75471">
    <property type="entry name" value="YhbY-like"/>
    <property type="match status" value="3"/>
</dbReference>
<evidence type="ECO:0000256" key="12">
    <source>
        <dbReference type="ARBA" id="ARBA00073361"/>
    </source>
</evidence>
<dbReference type="GO" id="GO:1990904">
    <property type="term" value="C:ribonucleoprotein complex"/>
    <property type="evidence" value="ECO:0007669"/>
    <property type="project" value="UniProtKB-KW"/>
</dbReference>
<keyword evidence="3" id="KW-0934">Plastid</keyword>
<evidence type="ECO:0000256" key="15">
    <source>
        <dbReference type="SAM" id="MobiDB-lite"/>
    </source>
</evidence>
<dbReference type="EMBL" id="JAGFBR010000005">
    <property type="protein sequence ID" value="KAH0466519.1"/>
    <property type="molecule type" value="Genomic_DNA"/>
</dbReference>
<evidence type="ECO:0000313" key="17">
    <source>
        <dbReference type="EMBL" id="KAH0466519.1"/>
    </source>
</evidence>
<evidence type="ECO:0000256" key="8">
    <source>
        <dbReference type="ARBA" id="ARBA00023187"/>
    </source>
</evidence>
<dbReference type="InterPro" id="IPR035920">
    <property type="entry name" value="YhbY-like_sf"/>
</dbReference>
<dbReference type="GO" id="GO:0006397">
    <property type="term" value="P:mRNA processing"/>
    <property type="evidence" value="ECO:0007669"/>
    <property type="project" value="UniProtKB-KW"/>
</dbReference>
<dbReference type="SMART" id="SM01103">
    <property type="entry name" value="CRS1_YhbY"/>
    <property type="match status" value="3"/>
</dbReference>
<feature type="domain" description="CRM" evidence="16">
    <location>
        <begin position="625"/>
        <end position="725"/>
    </location>
</feature>
<dbReference type="Gene3D" id="3.30.110.60">
    <property type="entry name" value="YhbY-like"/>
    <property type="match status" value="3"/>
</dbReference>
<evidence type="ECO:0000256" key="3">
    <source>
        <dbReference type="ARBA" id="ARBA00022640"/>
    </source>
</evidence>
<evidence type="ECO:0000259" key="16">
    <source>
        <dbReference type="PROSITE" id="PS51295"/>
    </source>
</evidence>
<sequence>MALSTVKISELSFHSSMISMPFGANPSLSRFLRRRFLLLLSTSASLRSAERTSGGGAGADPRRSSRHCNLQWDEEPRFDENSNQRASTPSWIQQWSSPDLQQRPAPRDGGGGGGSIDRIVHRLRSLGLGLDDDDDVEEDEAELRVQLDGSERLGDLLDHSWNRPDTQYANQAVLPWEREEYNQFTEGDNVNQKKKRVRAPWLAELTIEDSELRRLRQLGMVLRERISVPKAGLTQPVMEKIHDTWRKSELVRLKFHEALARDMKTAHKIVERRTGGLVIWRSGSVMIVYQGSNYKRPSKFQTSEIEANSSKILDEGNKYFVPDVSSATMSPAEGKDHDSSSNSNHIESFQIFRKSGESMTEEESEYNLLLEELGPRFVDWWGTGILPVDADLLPQTIPGYKPPFRLLPVGMRSRLTNSEMTDLRKLAKGLPCHFALGRNRHHQGLANAILKLWEKSLVVKIAIKQGIQNTNNKLMAEELKNLTGGVLLLRNKYFIVIYRGKDFLPASVAIALAERQQITKDIQEVEENSRNSIARQSCVENRLEGHALAGTLAEFQEAQAQWGNVITAGERDAMKQEASRFKAARMFKKIEHKLYIAQAKKLRAEKLLAKIEASMVPINPSDDRETITNEEKSVFRRIGLRMKAYLPLGIRGVFDGVIENMHLHWKHRELVKLISKQKTLSFVEDTARLLEYESGGILVAIERVPKGFALVYYRGKNYRRPICLRPRNLLTKAKALKRSVAMQRHEALSQHIIELEETIKRMKLDLGYLEVDKSSSISSTNIQSHHDSDLIEMESEDFEEEYDSDISDSTEGTSATYVQHIDSCLDLSVCEDLGEDGEDVYDSDMMRNNYILWARQIKFSIGTIKTLILMGIKPSSMLDIGIQFKNVHILHQNRRGWNWTEDQLVGSNILLRASGISN</sequence>
<dbReference type="PANTHER" id="PTHR31846:SF4">
    <property type="entry name" value="CRS1 _ YHBY (CRM) DOMAIN-CONTAINING PROTEIN"/>
    <property type="match status" value="1"/>
</dbReference>
<evidence type="ECO:0000256" key="5">
    <source>
        <dbReference type="ARBA" id="ARBA00022737"/>
    </source>
</evidence>
<comment type="subunit">
    <text evidence="11">Interacts with RNA. Part of large ribonucleo-protein particles that contain CAF1 and/or CAF2, and RNC1.</text>
</comment>
<keyword evidence="2" id="KW-0150">Chloroplast</keyword>
<dbReference type="Proteomes" id="UP000775213">
    <property type="component" value="Unassembled WGS sequence"/>
</dbReference>
<evidence type="ECO:0000256" key="14">
    <source>
        <dbReference type="PROSITE-ProRule" id="PRU00626"/>
    </source>
</evidence>
<evidence type="ECO:0000256" key="13">
    <source>
        <dbReference type="ARBA" id="ARBA00081881"/>
    </source>
</evidence>
<dbReference type="GO" id="GO:0000373">
    <property type="term" value="P:Group II intron splicing"/>
    <property type="evidence" value="ECO:0007669"/>
    <property type="project" value="UniProtKB-ARBA"/>
</dbReference>
<dbReference type="GO" id="GO:0003729">
    <property type="term" value="F:mRNA binding"/>
    <property type="evidence" value="ECO:0007669"/>
    <property type="project" value="InterPro"/>
</dbReference>
<protein>
    <recommendedName>
        <fullName evidence="12">CRM-domain containing factor CFM3, chloroplastic/mitochondrial</fullName>
    </recommendedName>
    <alternativeName>
        <fullName evidence="13">Protein CRM FAMILY MEMBER 3</fullName>
    </alternativeName>
</protein>
<dbReference type="PROSITE" id="PS51295">
    <property type="entry name" value="CRM"/>
    <property type="match status" value="3"/>
</dbReference>
<dbReference type="InterPro" id="IPR045278">
    <property type="entry name" value="CRS1/CFM2/CFM3"/>
</dbReference>
<evidence type="ECO:0000256" key="11">
    <source>
        <dbReference type="ARBA" id="ARBA00064484"/>
    </source>
</evidence>
<evidence type="ECO:0000256" key="9">
    <source>
        <dbReference type="ARBA" id="ARBA00023274"/>
    </source>
</evidence>
<keyword evidence="7" id="KW-0809">Transit peptide</keyword>
<dbReference type="FunFam" id="3.30.110.60:FF:000003">
    <property type="entry name" value="CRM-domain containing factor CFM3B, chloroplastic"/>
    <property type="match status" value="1"/>
</dbReference>
<dbReference type="FunFam" id="3.30.110.60:FF:000002">
    <property type="entry name" value="CRS2-associated factor 1, chloroplastic"/>
    <property type="match status" value="2"/>
</dbReference>
<keyword evidence="6 14" id="KW-0694">RNA-binding</keyword>
<comment type="subcellular location">
    <subcellularLocation>
        <location evidence="1">Plastid</location>
        <location evidence="1">Chloroplast</location>
    </subcellularLocation>
</comment>
<evidence type="ECO:0000256" key="6">
    <source>
        <dbReference type="ARBA" id="ARBA00022884"/>
    </source>
</evidence>
<feature type="domain" description="CRM" evidence="16">
    <location>
        <begin position="413"/>
        <end position="510"/>
    </location>
</feature>
<evidence type="ECO:0000256" key="7">
    <source>
        <dbReference type="ARBA" id="ARBA00022946"/>
    </source>
</evidence>
<reference evidence="17 18" key="1">
    <citation type="journal article" date="2021" name="Hortic Res">
        <title>Chromosome-scale assembly of the Dendrobium chrysotoxum genome enhances the understanding of orchid evolution.</title>
        <authorList>
            <person name="Zhang Y."/>
            <person name="Zhang G.Q."/>
            <person name="Zhang D."/>
            <person name="Liu X.D."/>
            <person name="Xu X.Y."/>
            <person name="Sun W.H."/>
            <person name="Yu X."/>
            <person name="Zhu X."/>
            <person name="Wang Z.W."/>
            <person name="Zhao X."/>
            <person name="Zhong W.Y."/>
            <person name="Chen H."/>
            <person name="Yin W.L."/>
            <person name="Huang T."/>
            <person name="Niu S.C."/>
            <person name="Liu Z.J."/>
        </authorList>
    </citation>
    <scope>NUCLEOTIDE SEQUENCE [LARGE SCALE GENOMIC DNA]</scope>
    <source>
        <strain evidence="17">Lindl</strain>
    </source>
</reference>
<keyword evidence="18" id="KW-1185">Reference proteome</keyword>
<dbReference type="PANTHER" id="PTHR31846">
    <property type="entry name" value="CRS1 / YHBY (CRM) DOMAIN-CONTAINING PROTEIN"/>
    <property type="match status" value="1"/>
</dbReference>
<keyword evidence="4" id="KW-0507">mRNA processing</keyword>
<keyword evidence="8" id="KW-0508">mRNA splicing</keyword>
<evidence type="ECO:0000256" key="4">
    <source>
        <dbReference type="ARBA" id="ARBA00022664"/>
    </source>
</evidence>
<dbReference type="AlphaFoldDB" id="A0AAV7HFD1"/>
<accession>A0AAV7HFD1</accession>
<proteinExistence type="predicted"/>
<comment type="caution">
    <text evidence="17">The sequence shown here is derived from an EMBL/GenBank/DDBJ whole genome shotgun (WGS) entry which is preliminary data.</text>
</comment>
<organism evidence="17 18">
    <name type="scientific">Dendrobium chrysotoxum</name>
    <name type="common">Orchid</name>
    <dbReference type="NCBI Taxonomy" id="161865"/>
    <lineage>
        <taxon>Eukaryota</taxon>
        <taxon>Viridiplantae</taxon>
        <taxon>Streptophyta</taxon>
        <taxon>Embryophyta</taxon>
        <taxon>Tracheophyta</taxon>
        <taxon>Spermatophyta</taxon>
        <taxon>Magnoliopsida</taxon>
        <taxon>Liliopsida</taxon>
        <taxon>Asparagales</taxon>
        <taxon>Orchidaceae</taxon>
        <taxon>Epidendroideae</taxon>
        <taxon>Malaxideae</taxon>
        <taxon>Dendrobiinae</taxon>
        <taxon>Dendrobium</taxon>
    </lineage>
</organism>
<gene>
    <name evidence="17" type="ORF">IEQ34_003757</name>
</gene>
<name>A0AAV7HFD1_DENCH</name>
<dbReference type="GO" id="GO:0009507">
    <property type="term" value="C:chloroplast"/>
    <property type="evidence" value="ECO:0007669"/>
    <property type="project" value="UniProtKB-SubCell"/>
</dbReference>
<feature type="compositionally biased region" description="Polar residues" evidence="15">
    <location>
        <begin position="83"/>
        <end position="100"/>
    </location>
</feature>
<feature type="region of interest" description="Disordered" evidence="15">
    <location>
        <begin position="73"/>
        <end position="116"/>
    </location>
</feature>